<organism evidence="1 2">
    <name type="scientific">Trifolium pratense</name>
    <name type="common">Red clover</name>
    <dbReference type="NCBI Taxonomy" id="57577"/>
    <lineage>
        <taxon>Eukaryota</taxon>
        <taxon>Viridiplantae</taxon>
        <taxon>Streptophyta</taxon>
        <taxon>Embryophyta</taxon>
        <taxon>Tracheophyta</taxon>
        <taxon>Spermatophyta</taxon>
        <taxon>Magnoliopsida</taxon>
        <taxon>eudicotyledons</taxon>
        <taxon>Gunneridae</taxon>
        <taxon>Pentapetalae</taxon>
        <taxon>rosids</taxon>
        <taxon>fabids</taxon>
        <taxon>Fabales</taxon>
        <taxon>Fabaceae</taxon>
        <taxon>Papilionoideae</taxon>
        <taxon>50 kb inversion clade</taxon>
        <taxon>NPAAA clade</taxon>
        <taxon>Hologalegina</taxon>
        <taxon>IRL clade</taxon>
        <taxon>Trifolieae</taxon>
        <taxon>Trifolium</taxon>
    </lineage>
</organism>
<reference evidence="1 2" key="1">
    <citation type="journal article" date="2014" name="Am. J. Bot.">
        <title>Genome assembly and annotation for red clover (Trifolium pratense; Fabaceae).</title>
        <authorList>
            <person name="Istvanek J."/>
            <person name="Jaros M."/>
            <person name="Krenek A."/>
            <person name="Repkova J."/>
        </authorList>
    </citation>
    <scope>NUCLEOTIDE SEQUENCE [LARGE SCALE GENOMIC DNA]</scope>
    <source>
        <strain evidence="2">cv. Tatra</strain>
        <tissue evidence="1">Young leaves</tissue>
    </source>
</reference>
<accession>A0A2K3NFN2</accession>
<sequence>MQILGEDRLRGCLQFETPFGWKLGTQKDVGACTRVPIEVKVLMWEVVASLQQKLVKKTQIAQFEEPINVIA</sequence>
<reference evidence="1 2" key="2">
    <citation type="journal article" date="2017" name="Front. Plant Sci.">
        <title>Gene Classification and Mining of Molecular Markers Useful in Red Clover (Trifolium pratense) Breeding.</title>
        <authorList>
            <person name="Istvanek J."/>
            <person name="Dluhosova J."/>
            <person name="Dluhos P."/>
            <person name="Patkova L."/>
            <person name="Nedelnik J."/>
            <person name="Repkova J."/>
        </authorList>
    </citation>
    <scope>NUCLEOTIDE SEQUENCE [LARGE SCALE GENOMIC DNA]</scope>
    <source>
        <strain evidence="2">cv. Tatra</strain>
        <tissue evidence="1">Young leaves</tissue>
    </source>
</reference>
<gene>
    <name evidence="1" type="ORF">L195_g025132</name>
</gene>
<dbReference type="EMBL" id="ASHM01020592">
    <property type="protein sequence ID" value="PNY01829.1"/>
    <property type="molecule type" value="Genomic_DNA"/>
</dbReference>
<evidence type="ECO:0000313" key="2">
    <source>
        <dbReference type="Proteomes" id="UP000236291"/>
    </source>
</evidence>
<name>A0A2K3NFN2_TRIPR</name>
<comment type="caution">
    <text evidence="1">The sequence shown here is derived from an EMBL/GenBank/DDBJ whole genome shotgun (WGS) entry which is preliminary data.</text>
</comment>
<proteinExistence type="predicted"/>
<dbReference type="Proteomes" id="UP000236291">
    <property type="component" value="Unassembled WGS sequence"/>
</dbReference>
<dbReference type="AlphaFoldDB" id="A0A2K3NFN2"/>
<protein>
    <submittedName>
        <fullName evidence="1">Uncharacterized protein</fullName>
    </submittedName>
</protein>
<evidence type="ECO:0000313" key="1">
    <source>
        <dbReference type="EMBL" id="PNY01829.1"/>
    </source>
</evidence>